<dbReference type="KEGG" id="lem:LEN_3895"/>
<dbReference type="SUPFAM" id="SSF58104">
    <property type="entry name" value="Methyl-accepting chemotaxis protein (MCP) signaling domain"/>
    <property type="match status" value="1"/>
</dbReference>
<comment type="similarity">
    <text evidence="3">Belongs to the methyl-accepting chemotaxis (MCP) protein family.</text>
</comment>
<evidence type="ECO:0000256" key="3">
    <source>
        <dbReference type="ARBA" id="ARBA00029447"/>
    </source>
</evidence>
<dbReference type="PROSITE" id="PS50885">
    <property type="entry name" value="HAMP"/>
    <property type="match status" value="1"/>
</dbReference>
<evidence type="ECO:0000256" key="5">
    <source>
        <dbReference type="SAM" id="Phobius"/>
    </source>
</evidence>
<dbReference type="SMART" id="SM00304">
    <property type="entry name" value="HAMP"/>
    <property type="match status" value="2"/>
</dbReference>
<evidence type="ECO:0000259" key="6">
    <source>
        <dbReference type="PROSITE" id="PS50111"/>
    </source>
</evidence>
<dbReference type="CDD" id="cd06225">
    <property type="entry name" value="HAMP"/>
    <property type="match status" value="1"/>
</dbReference>
<reference evidence="8 9" key="1">
    <citation type="journal article" date="2017" name="DNA Res.">
        <title>Complete genome sequence and expression profile of the commercial lytic enzyme producer Lysobacter enzymogenes M497-1.</title>
        <authorList>
            <person name="Takami H."/>
            <person name="Toyoda A."/>
            <person name="Uchiyama I."/>
            <person name="Itoh T."/>
            <person name="Takaki Y."/>
            <person name="Arai W."/>
            <person name="Nishi S."/>
            <person name="Kawai M."/>
            <person name="Shinya K."/>
            <person name="Ikeda H."/>
        </authorList>
    </citation>
    <scope>NUCLEOTIDE SEQUENCE [LARGE SCALE GENOMIC DNA]</scope>
    <source>
        <strain evidence="8 9">M497-1</strain>
    </source>
</reference>
<dbReference type="GO" id="GO:0016020">
    <property type="term" value="C:membrane"/>
    <property type="evidence" value="ECO:0007669"/>
    <property type="project" value="UniProtKB-SubCell"/>
</dbReference>
<proteinExistence type="inferred from homology"/>
<feature type="transmembrane region" description="Helical" evidence="5">
    <location>
        <begin position="12"/>
        <end position="29"/>
    </location>
</feature>
<dbReference type="Pfam" id="PF00672">
    <property type="entry name" value="HAMP"/>
    <property type="match status" value="1"/>
</dbReference>
<organism evidence="8 9">
    <name type="scientific">Lysobacter enzymogenes</name>
    <dbReference type="NCBI Taxonomy" id="69"/>
    <lineage>
        <taxon>Bacteria</taxon>
        <taxon>Pseudomonadati</taxon>
        <taxon>Pseudomonadota</taxon>
        <taxon>Gammaproteobacteria</taxon>
        <taxon>Lysobacterales</taxon>
        <taxon>Lysobacteraceae</taxon>
        <taxon>Lysobacter</taxon>
    </lineage>
</organism>
<evidence type="ECO:0000256" key="1">
    <source>
        <dbReference type="ARBA" id="ARBA00004370"/>
    </source>
</evidence>
<dbReference type="AlphaFoldDB" id="A0AAU9AJR0"/>
<feature type="domain" description="HAMP" evidence="7">
    <location>
        <begin position="208"/>
        <end position="260"/>
    </location>
</feature>
<evidence type="ECO:0000256" key="4">
    <source>
        <dbReference type="PROSITE-ProRule" id="PRU00284"/>
    </source>
</evidence>
<feature type="domain" description="Methyl-accepting transducer" evidence="6">
    <location>
        <begin position="265"/>
        <end position="501"/>
    </location>
</feature>
<dbReference type="Pfam" id="PF00015">
    <property type="entry name" value="MCPsignal"/>
    <property type="match status" value="1"/>
</dbReference>
<evidence type="ECO:0000259" key="7">
    <source>
        <dbReference type="PROSITE" id="PS50885"/>
    </source>
</evidence>
<dbReference type="PANTHER" id="PTHR32089">
    <property type="entry name" value="METHYL-ACCEPTING CHEMOTAXIS PROTEIN MCPB"/>
    <property type="match status" value="1"/>
</dbReference>
<evidence type="ECO:0000313" key="8">
    <source>
        <dbReference type="EMBL" id="BAV99382.1"/>
    </source>
</evidence>
<dbReference type="GO" id="GO:0006935">
    <property type="term" value="P:chemotaxis"/>
    <property type="evidence" value="ECO:0007669"/>
    <property type="project" value="InterPro"/>
</dbReference>
<dbReference type="Gene3D" id="1.10.287.950">
    <property type="entry name" value="Methyl-accepting chemotaxis protein"/>
    <property type="match status" value="1"/>
</dbReference>
<dbReference type="PRINTS" id="PR00260">
    <property type="entry name" value="CHEMTRNSDUCR"/>
</dbReference>
<dbReference type="Proteomes" id="UP000218824">
    <property type="component" value="Chromosome"/>
</dbReference>
<protein>
    <submittedName>
        <fullName evidence="8">Methyl-accepting chemotaxis protein WspA</fullName>
    </submittedName>
</protein>
<keyword evidence="5" id="KW-1133">Transmembrane helix</keyword>
<dbReference type="GeneID" id="83065693"/>
<evidence type="ECO:0000256" key="2">
    <source>
        <dbReference type="ARBA" id="ARBA00023224"/>
    </source>
</evidence>
<dbReference type="InterPro" id="IPR003660">
    <property type="entry name" value="HAMP_dom"/>
</dbReference>
<keyword evidence="2 4" id="KW-0807">Transducer</keyword>
<dbReference type="GO" id="GO:0004888">
    <property type="term" value="F:transmembrane signaling receptor activity"/>
    <property type="evidence" value="ECO:0007669"/>
    <property type="project" value="InterPro"/>
</dbReference>
<dbReference type="Pfam" id="PF12729">
    <property type="entry name" value="4HB_MCP_1"/>
    <property type="match status" value="1"/>
</dbReference>
<name>A0AAU9AJR0_LYSEN</name>
<dbReference type="PROSITE" id="PS50111">
    <property type="entry name" value="CHEMOTAXIS_TRANSDUC_2"/>
    <property type="match status" value="1"/>
</dbReference>
<keyword evidence="5" id="KW-0472">Membrane</keyword>
<dbReference type="EMBL" id="AP014940">
    <property type="protein sequence ID" value="BAV99382.1"/>
    <property type="molecule type" value="Genomic_DNA"/>
</dbReference>
<accession>A0AAU9AJR0</accession>
<dbReference type="SMART" id="SM00283">
    <property type="entry name" value="MA"/>
    <property type="match status" value="1"/>
</dbReference>
<sequence>MINITIRQRIVLSLVVTFGVLALMGGIAWQRLLHIETEEAALRDDSIPGMYAAAKMESSWMTYHANVRAVTVAGAEDVARLEELVRLRRSQFETAAGAYERTIRRDEDRTQFGEIMRQAQAAFALQTELMRMAHERSPGLGAAWRDRAAPVFERNNSALSKMVDSNRGYAATSVSRIDEAIAAAKTGIAFSFLTALILAGLVGFYLWRAITQPLRQLSGAVETLAKGDFSKRLALARSDEFGTLAQGYDRMTDDLSQLVGQVQSSGIQVNSSINEITATLREQQASAAQIAATTTEIGATSREIAATSKELVRTMDTVSAAAEQTSSLAGSGQAGLAEMEESMRRMIDATAAISAKLAVLADKANNISQVVTTITKVADQTNLLSLNAAIEAEKAGEYGRGFSVVATEIRRLADQTAVATLDIEQMVREIQSAVSAGVMGMDKFSEEVRRGTHDVQQVGGQLSQVIDNVQAMVPRFEAVNEGVQAQSAGAEQINLALSQLSEAAQQTVEALRQSNQAIDELHHVSAGLRDGVVKFKLLA</sequence>
<dbReference type="PANTHER" id="PTHR32089:SF120">
    <property type="entry name" value="METHYL-ACCEPTING CHEMOTAXIS PROTEIN TLPQ"/>
    <property type="match status" value="1"/>
</dbReference>
<gene>
    <name evidence="8" type="primary">wspA</name>
    <name evidence="8" type="ORF">LEN_3895</name>
</gene>
<comment type="subcellular location">
    <subcellularLocation>
        <location evidence="1">Membrane</location>
    </subcellularLocation>
</comment>
<dbReference type="GO" id="GO:0007165">
    <property type="term" value="P:signal transduction"/>
    <property type="evidence" value="ECO:0007669"/>
    <property type="project" value="UniProtKB-KW"/>
</dbReference>
<feature type="transmembrane region" description="Helical" evidence="5">
    <location>
        <begin position="188"/>
        <end position="207"/>
    </location>
</feature>
<dbReference type="InterPro" id="IPR004090">
    <property type="entry name" value="Chemotax_Me-accpt_rcpt"/>
</dbReference>
<dbReference type="InterPro" id="IPR024478">
    <property type="entry name" value="HlyB_4HB_MCP"/>
</dbReference>
<dbReference type="InterPro" id="IPR004089">
    <property type="entry name" value="MCPsignal_dom"/>
</dbReference>
<dbReference type="RefSeq" id="WP_096379841.1">
    <property type="nucleotide sequence ID" value="NZ_AP014940.1"/>
</dbReference>
<evidence type="ECO:0000313" key="9">
    <source>
        <dbReference type="Proteomes" id="UP000218824"/>
    </source>
</evidence>
<keyword evidence="5" id="KW-0812">Transmembrane</keyword>